<dbReference type="Proteomes" id="UP000323994">
    <property type="component" value="Unassembled WGS sequence"/>
</dbReference>
<keyword evidence="2" id="KW-1185">Reference proteome</keyword>
<dbReference type="AlphaFoldDB" id="A0A5M8QZE3"/>
<dbReference type="RefSeq" id="WP_139012642.1">
    <property type="nucleotide sequence ID" value="NZ_VBSN01000038.1"/>
</dbReference>
<evidence type="ECO:0000313" key="1">
    <source>
        <dbReference type="EMBL" id="KAA6439392.1"/>
    </source>
</evidence>
<organism evidence="1 2">
    <name type="scientific">Dyadobacter flavalbus</name>
    <dbReference type="NCBI Taxonomy" id="2579942"/>
    <lineage>
        <taxon>Bacteria</taxon>
        <taxon>Pseudomonadati</taxon>
        <taxon>Bacteroidota</taxon>
        <taxon>Cytophagia</taxon>
        <taxon>Cytophagales</taxon>
        <taxon>Spirosomataceae</taxon>
        <taxon>Dyadobacter</taxon>
    </lineage>
</organism>
<dbReference type="EMBL" id="VBSN01000038">
    <property type="protein sequence ID" value="KAA6439392.1"/>
    <property type="molecule type" value="Genomic_DNA"/>
</dbReference>
<reference evidence="1 2" key="1">
    <citation type="submission" date="2019-05" db="EMBL/GenBank/DDBJ databases">
        <authorList>
            <person name="Qu J.-H."/>
        </authorList>
    </citation>
    <scope>NUCLEOTIDE SEQUENCE [LARGE SCALE GENOMIC DNA]</scope>
    <source>
        <strain evidence="1 2">NS28</strain>
    </source>
</reference>
<name>A0A5M8QZE3_9BACT</name>
<sequence length="75" mass="8516">MKANQEGIVADLKASATSKEDFMRKLAQMETGEISPEFQEKIDGGVYSTLPVYRIPFIWGIIINIDKTLNFNTQY</sequence>
<gene>
    <name evidence="1" type="ORF">FEM33_14120</name>
</gene>
<accession>A0A5M8QZE3</accession>
<protein>
    <submittedName>
        <fullName evidence="1">Uncharacterized protein</fullName>
    </submittedName>
</protein>
<evidence type="ECO:0000313" key="2">
    <source>
        <dbReference type="Proteomes" id="UP000323994"/>
    </source>
</evidence>
<comment type="caution">
    <text evidence="1">The sequence shown here is derived from an EMBL/GenBank/DDBJ whole genome shotgun (WGS) entry which is preliminary data.</text>
</comment>
<dbReference type="OrthoDB" id="963727at2"/>
<proteinExistence type="predicted"/>